<evidence type="ECO:0000313" key="2">
    <source>
        <dbReference type="Proteomes" id="UP000535511"/>
    </source>
</evidence>
<sequence length="360" mass="38450">MDSTTFHTVYAAPGPFATVLVDVSHDDTGERAHDLRVRAACEELGAQGADPAVVRTVSEHLGELVHRPSPVSRLVIANAQGVQHDEIVGAQVDRTVATWAPLPDLAHWVERVDGRVTFVLALVDHEGGDVAVMHSDVPEPIDERSIEGETQYVQKVPAGGWSAMRYQNVTENVWAQNARMVAEEITRRVREGHRLVLLAGDAHSKALVREALGDQPMDLVELDSGSRGEDGGGEAMQQAVREALMDEVVARRLDLVNELRGRMGRGEAVATGVRDVADAFVQGQVETLLVDPAALADLSLDPAAHPGLPLGPSPAERPVRADLALMAAASHTDADVSVLPHGVMGGAPVTALLRWHQQAG</sequence>
<dbReference type="InterPro" id="IPR040701">
    <property type="entry name" value="Bact_RF_family2"/>
</dbReference>
<dbReference type="Proteomes" id="UP000535511">
    <property type="component" value="Unassembled WGS sequence"/>
</dbReference>
<dbReference type="RefSeq" id="WP_179663189.1">
    <property type="nucleotide sequence ID" value="NZ_JACCBG010000001.1"/>
</dbReference>
<evidence type="ECO:0008006" key="3">
    <source>
        <dbReference type="Google" id="ProtNLM"/>
    </source>
</evidence>
<protein>
    <recommendedName>
        <fullName evidence="3">Peptide chain release factor 1</fullName>
    </recommendedName>
</protein>
<dbReference type="SUPFAM" id="SSF53137">
    <property type="entry name" value="Translational machinery components"/>
    <property type="match status" value="1"/>
</dbReference>
<dbReference type="InterPro" id="IPR042226">
    <property type="entry name" value="eFR1_2_sf"/>
</dbReference>
<comment type="caution">
    <text evidence="1">The sequence shown here is derived from an EMBL/GenBank/DDBJ whole genome shotgun (WGS) entry which is preliminary data.</text>
</comment>
<dbReference type="Pfam" id="PF18844">
    <property type="entry name" value="baeRF_family2"/>
    <property type="match status" value="1"/>
</dbReference>
<dbReference type="EMBL" id="JACCBG010000001">
    <property type="protein sequence ID" value="NYD41439.1"/>
    <property type="molecule type" value="Genomic_DNA"/>
</dbReference>
<gene>
    <name evidence="1" type="ORF">BJZ21_001522</name>
</gene>
<name>A0A7Y9JBP3_9ACTN</name>
<reference evidence="1 2" key="1">
    <citation type="submission" date="2020-07" db="EMBL/GenBank/DDBJ databases">
        <title>Sequencing the genomes of 1000 actinobacteria strains.</title>
        <authorList>
            <person name="Klenk H.-P."/>
        </authorList>
    </citation>
    <scope>NUCLEOTIDE SEQUENCE [LARGE SCALE GENOMIC DNA]</scope>
    <source>
        <strain evidence="1 2">DSM 21350</strain>
    </source>
</reference>
<accession>A0A7Y9JBP3</accession>
<dbReference type="AlphaFoldDB" id="A0A7Y9JBP3"/>
<evidence type="ECO:0000313" key="1">
    <source>
        <dbReference type="EMBL" id="NYD41439.1"/>
    </source>
</evidence>
<organism evidence="1 2">
    <name type="scientific">Nocardioides panaciterrulae</name>
    <dbReference type="NCBI Taxonomy" id="661492"/>
    <lineage>
        <taxon>Bacteria</taxon>
        <taxon>Bacillati</taxon>
        <taxon>Actinomycetota</taxon>
        <taxon>Actinomycetes</taxon>
        <taxon>Propionibacteriales</taxon>
        <taxon>Nocardioidaceae</taxon>
        <taxon>Nocardioides</taxon>
    </lineage>
</organism>
<proteinExistence type="predicted"/>
<keyword evidence="2" id="KW-1185">Reference proteome</keyword>
<dbReference type="Gene3D" id="3.30.420.60">
    <property type="entry name" value="eRF1 domain 2"/>
    <property type="match status" value="1"/>
</dbReference>